<reference evidence="4 5" key="1">
    <citation type="submission" date="2024-03" db="EMBL/GenBank/DDBJ databases">
        <authorList>
            <person name="Brejova B."/>
        </authorList>
    </citation>
    <scope>NUCLEOTIDE SEQUENCE [LARGE SCALE GENOMIC DNA]</scope>
    <source>
        <strain evidence="4 5">CBS 14171</strain>
    </source>
</reference>
<dbReference type="GeneID" id="92210496"/>
<keyword evidence="2" id="KW-0521">NADP</keyword>
<keyword evidence="5" id="KW-1185">Reference proteome</keyword>
<evidence type="ECO:0008006" key="6">
    <source>
        <dbReference type="Google" id="ProtNLM"/>
    </source>
</evidence>
<dbReference type="RefSeq" id="XP_066832238.1">
    <property type="nucleotide sequence ID" value="XM_066975618.1"/>
</dbReference>
<accession>A0ABP0ZV71</accession>
<name>A0ABP0ZV71_9ASCO</name>
<dbReference type="EMBL" id="OZ022410">
    <property type="protein sequence ID" value="CAK9441432.1"/>
    <property type="molecule type" value="Genomic_DNA"/>
</dbReference>
<dbReference type="SUPFAM" id="SSF51735">
    <property type="entry name" value="NAD(P)-binding Rossmann-fold domains"/>
    <property type="match status" value="1"/>
</dbReference>
<evidence type="ECO:0000256" key="3">
    <source>
        <dbReference type="ARBA" id="ARBA00023002"/>
    </source>
</evidence>
<dbReference type="Pfam" id="PF13561">
    <property type="entry name" value="adh_short_C2"/>
    <property type="match status" value="1"/>
</dbReference>
<proteinExistence type="inferred from homology"/>
<dbReference type="PROSITE" id="PS00061">
    <property type="entry name" value="ADH_SHORT"/>
    <property type="match status" value="1"/>
</dbReference>
<evidence type="ECO:0000313" key="4">
    <source>
        <dbReference type="EMBL" id="CAK9441432.1"/>
    </source>
</evidence>
<gene>
    <name evidence="4" type="ORF">LODBEIA_P53000</name>
</gene>
<evidence type="ECO:0000256" key="2">
    <source>
        <dbReference type="ARBA" id="ARBA00022857"/>
    </source>
</evidence>
<organism evidence="4 5">
    <name type="scientific">Lodderomyces beijingensis</name>
    <dbReference type="NCBI Taxonomy" id="1775926"/>
    <lineage>
        <taxon>Eukaryota</taxon>
        <taxon>Fungi</taxon>
        <taxon>Dikarya</taxon>
        <taxon>Ascomycota</taxon>
        <taxon>Saccharomycotina</taxon>
        <taxon>Pichiomycetes</taxon>
        <taxon>Debaryomycetaceae</taxon>
        <taxon>Candida/Lodderomyces clade</taxon>
        <taxon>Lodderomyces</taxon>
    </lineage>
</organism>
<dbReference type="InterPro" id="IPR002347">
    <property type="entry name" value="SDR_fam"/>
</dbReference>
<dbReference type="Proteomes" id="UP001497383">
    <property type="component" value="Chromosome 6"/>
</dbReference>
<comment type="similarity">
    <text evidence="1">Belongs to the short-chain dehydrogenases/reductases (SDR) family.</text>
</comment>
<dbReference type="InterPro" id="IPR036291">
    <property type="entry name" value="NAD(P)-bd_dom_sf"/>
</dbReference>
<sequence>MSSLFSLKGKVAILTGGTNGIGLGYARGLASADIQQLILTYRSQSSLEQAQAKIHEINPNVAISSIKVDFLAEDEDAIVNKIVTDAYSLSQTGSIDILINNAGITERSPLESFPDDKFQDVIKVDLNIPVKLTKLVGYKMLERGTRGKIVATASLLSFQGGMHSTPYAIAKGGLKQFTQAVSNEWSGRGINVNCIAPGYIRTKLTDSMAEENKKIVNQRIPLGRWGEPDDFMGVIVFLCSDASNYVTGETIAVDGGWLGR</sequence>
<keyword evidence="3" id="KW-0560">Oxidoreductase</keyword>
<dbReference type="PANTHER" id="PTHR42760">
    <property type="entry name" value="SHORT-CHAIN DEHYDROGENASES/REDUCTASES FAMILY MEMBER"/>
    <property type="match status" value="1"/>
</dbReference>
<evidence type="ECO:0000256" key="1">
    <source>
        <dbReference type="ARBA" id="ARBA00006484"/>
    </source>
</evidence>
<dbReference type="PRINTS" id="PR00080">
    <property type="entry name" value="SDRFAMILY"/>
</dbReference>
<dbReference type="PANTHER" id="PTHR42760:SF5">
    <property type="entry name" value="2-DEHYDRO-3-DEOXY-D-GLUCONATE 5-DEHYDROGENASE"/>
    <property type="match status" value="1"/>
</dbReference>
<dbReference type="InterPro" id="IPR020904">
    <property type="entry name" value="Sc_DH/Rdtase_CS"/>
</dbReference>
<evidence type="ECO:0000313" key="5">
    <source>
        <dbReference type="Proteomes" id="UP001497383"/>
    </source>
</evidence>
<dbReference type="Gene3D" id="3.40.50.720">
    <property type="entry name" value="NAD(P)-binding Rossmann-like Domain"/>
    <property type="match status" value="1"/>
</dbReference>
<protein>
    <recommendedName>
        <fullName evidence="6">2-deoxy-D-gluconate 3-dehydrogenase</fullName>
    </recommendedName>
</protein>
<dbReference type="PRINTS" id="PR00081">
    <property type="entry name" value="GDHRDH"/>
</dbReference>